<protein>
    <submittedName>
        <fullName evidence="2">Uncharacterized protein</fullName>
    </submittedName>
</protein>
<gene>
    <name evidence="2" type="ORF">EZS27_021450</name>
</gene>
<accession>A0A5J4R8Z0</accession>
<feature type="non-terminal residue" evidence="2">
    <location>
        <position position="1"/>
    </location>
</feature>
<evidence type="ECO:0000256" key="1">
    <source>
        <dbReference type="SAM" id="MobiDB-lite"/>
    </source>
</evidence>
<proteinExistence type="predicted"/>
<feature type="region of interest" description="Disordered" evidence="1">
    <location>
        <begin position="1"/>
        <end position="28"/>
    </location>
</feature>
<reference evidence="2" key="1">
    <citation type="submission" date="2019-03" db="EMBL/GenBank/DDBJ databases">
        <title>Single cell metagenomics reveals metabolic interactions within the superorganism composed of flagellate Streblomastix strix and complex community of Bacteroidetes bacteria on its surface.</title>
        <authorList>
            <person name="Treitli S.C."/>
            <person name="Kolisko M."/>
            <person name="Husnik F."/>
            <person name="Keeling P."/>
            <person name="Hampl V."/>
        </authorList>
    </citation>
    <scope>NUCLEOTIDE SEQUENCE</scope>
    <source>
        <strain evidence="2">STM</strain>
    </source>
</reference>
<evidence type="ECO:0000313" key="2">
    <source>
        <dbReference type="EMBL" id="KAA6329764.1"/>
    </source>
</evidence>
<dbReference type="EMBL" id="SNRY01001598">
    <property type="protein sequence ID" value="KAA6329764.1"/>
    <property type="molecule type" value="Genomic_DNA"/>
</dbReference>
<comment type="caution">
    <text evidence="2">The sequence shown here is derived from an EMBL/GenBank/DDBJ whole genome shotgun (WGS) entry which is preliminary data.</text>
</comment>
<dbReference type="AlphaFoldDB" id="A0A5J4R8Z0"/>
<organism evidence="2">
    <name type="scientific">termite gut metagenome</name>
    <dbReference type="NCBI Taxonomy" id="433724"/>
    <lineage>
        <taxon>unclassified sequences</taxon>
        <taxon>metagenomes</taxon>
        <taxon>organismal metagenomes</taxon>
    </lineage>
</organism>
<name>A0A5J4R8Z0_9ZZZZ</name>
<sequence>FYRQKLDSPKPYTGIAYENKTPDPTDDA</sequence>